<dbReference type="InterPro" id="IPR003356">
    <property type="entry name" value="DNA_methylase_A-5"/>
</dbReference>
<accession>A0ABV8LAE4</accession>
<feature type="domain" description="DNA methylase adenine-specific" evidence="2">
    <location>
        <begin position="133"/>
        <end position="408"/>
    </location>
</feature>
<dbReference type="SUPFAM" id="SSF53335">
    <property type="entry name" value="S-adenosyl-L-methionine-dependent methyltransferases"/>
    <property type="match status" value="1"/>
</dbReference>
<dbReference type="InterPro" id="IPR029063">
    <property type="entry name" value="SAM-dependent_MTases_sf"/>
</dbReference>
<dbReference type="PRINTS" id="PR00507">
    <property type="entry name" value="N12N6MTFRASE"/>
</dbReference>
<dbReference type="RefSeq" id="WP_378552474.1">
    <property type="nucleotide sequence ID" value="NZ_JBHSBA010000012.1"/>
</dbReference>
<keyword evidence="4" id="KW-1185">Reference proteome</keyword>
<dbReference type="Gene3D" id="3.40.50.150">
    <property type="entry name" value="Vaccinia Virus protein VP39"/>
    <property type="match status" value="1"/>
</dbReference>
<proteinExistence type="predicted"/>
<dbReference type="Proteomes" id="UP001595767">
    <property type="component" value="Unassembled WGS sequence"/>
</dbReference>
<gene>
    <name evidence="3" type="ORF">ACFOW8_20005</name>
</gene>
<keyword evidence="3" id="KW-0808">Transferase</keyword>
<dbReference type="PANTHER" id="PTHR42998:SF1">
    <property type="entry name" value="TYPE I RESTRICTION ENZYME HINDI METHYLASE SUBUNIT"/>
    <property type="match status" value="1"/>
</dbReference>
<keyword evidence="3" id="KW-0489">Methyltransferase</keyword>
<dbReference type="Pfam" id="PF02384">
    <property type="entry name" value="N6_Mtase"/>
    <property type="match status" value="1"/>
</dbReference>
<dbReference type="GO" id="GO:0032259">
    <property type="term" value="P:methylation"/>
    <property type="evidence" value="ECO:0007669"/>
    <property type="project" value="UniProtKB-KW"/>
</dbReference>
<dbReference type="Gene3D" id="1.10.10.10">
    <property type="entry name" value="Winged helix-like DNA-binding domain superfamily/Winged helix DNA-binding domain"/>
    <property type="match status" value="1"/>
</dbReference>
<sequence length="646" mass="67695">MSDSTPTVAAAEIARLAGVTRATVSNWRRRHADFPAPVTGGSEARPLFDLGEVQTWLRGHGVQAADSPLQRLRTLLRIEVAPTAVPELIETVDGTVRKPTALQSAVRDAVVATDLRQVLDVLAERGLDAVPTTGVYATERPVAALMADLLAASATPVSVLDPACGSGTLLVEAARIGATSLAGQDVLPVQAARTMVLLRSSLPNTKVDVRAGDSLLADAFPGMEFDAVLANPPYAQRDWGATELALDVRWEYSVPARGESELAWVQHMLAHLRPGGFAIALLPPAVAARTSGRRIRMELLRAGALRAVIALPAGASTPRQVGLQIWVLCKPDSAHAESVLFIDSARLSGHGAAQQDWSVLAERVVDSWRAFDHGDTDAATVADFAAVVRIVDILDDDIDLTPARRVRAAVDPVGVAAAAHAAIDLLGEHLAGLRAVADTVADWTATKPTALHTATVGDLERGGAVRLVATTTEAAAADAPQRPVLSGRDLLSGRGPSGLTTAGASLPTELIREGDVLVSRFRDDHGAARGARVADGADVGAVPGAGVIVFRTDPTRMDPWFFAGFIGSPDNAAAMFGSTTIRLDPARLRIPILRLDEQQHYGRAFRKLHLLRVAATQTSEAALRAAELIGTGLTAGVLAPTTDGGA</sequence>
<name>A0ABV8LAE4_9NOCA</name>
<keyword evidence="1" id="KW-0680">Restriction system</keyword>
<reference evidence="4" key="1">
    <citation type="journal article" date="2019" name="Int. J. Syst. Evol. Microbiol.">
        <title>The Global Catalogue of Microorganisms (GCM) 10K type strain sequencing project: providing services to taxonomists for standard genome sequencing and annotation.</title>
        <authorList>
            <consortium name="The Broad Institute Genomics Platform"/>
            <consortium name="The Broad Institute Genome Sequencing Center for Infectious Disease"/>
            <person name="Wu L."/>
            <person name="Ma J."/>
        </authorList>
    </citation>
    <scope>NUCLEOTIDE SEQUENCE [LARGE SCALE GENOMIC DNA]</scope>
    <source>
        <strain evidence="4">CGMCC 4.7204</strain>
    </source>
</reference>
<comment type="caution">
    <text evidence="3">The sequence shown here is derived from an EMBL/GenBank/DDBJ whole genome shotgun (WGS) entry which is preliminary data.</text>
</comment>
<evidence type="ECO:0000256" key="1">
    <source>
        <dbReference type="ARBA" id="ARBA00022747"/>
    </source>
</evidence>
<dbReference type="GO" id="GO:0008168">
    <property type="term" value="F:methyltransferase activity"/>
    <property type="evidence" value="ECO:0007669"/>
    <property type="project" value="UniProtKB-KW"/>
</dbReference>
<dbReference type="CDD" id="cd02440">
    <property type="entry name" value="AdoMet_MTases"/>
    <property type="match status" value="1"/>
</dbReference>
<evidence type="ECO:0000313" key="3">
    <source>
        <dbReference type="EMBL" id="MFC4127220.1"/>
    </source>
</evidence>
<dbReference type="PROSITE" id="PS00092">
    <property type="entry name" value="N6_MTASE"/>
    <property type="match status" value="1"/>
</dbReference>
<dbReference type="InterPro" id="IPR009061">
    <property type="entry name" value="DNA-bd_dom_put_sf"/>
</dbReference>
<dbReference type="InterPro" id="IPR052916">
    <property type="entry name" value="Type-I_RE_MTase_Subunit"/>
</dbReference>
<dbReference type="EMBL" id="JBHSBA010000012">
    <property type="protein sequence ID" value="MFC4127220.1"/>
    <property type="molecule type" value="Genomic_DNA"/>
</dbReference>
<organism evidence="3 4">
    <name type="scientific">Nocardia rhizosphaerae</name>
    <dbReference type="NCBI Taxonomy" id="1691571"/>
    <lineage>
        <taxon>Bacteria</taxon>
        <taxon>Bacillati</taxon>
        <taxon>Actinomycetota</taxon>
        <taxon>Actinomycetes</taxon>
        <taxon>Mycobacteriales</taxon>
        <taxon>Nocardiaceae</taxon>
        <taxon>Nocardia</taxon>
    </lineage>
</organism>
<dbReference type="PANTHER" id="PTHR42998">
    <property type="entry name" value="TYPE I RESTRICTION ENZYME HINDVIIP M PROTEIN-RELATED"/>
    <property type="match status" value="1"/>
</dbReference>
<dbReference type="InterPro" id="IPR002052">
    <property type="entry name" value="DNA_methylase_N6_adenine_CS"/>
</dbReference>
<evidence type="ECO:0000259" key="2">
    <source>
        <dbReference type="Pfam" id="PF02384"/>
    </source>
</evidence>
<protein>
    <submittedName>
        <fullName evidence="3">N-6 DNA methylase</fullName>
    </submittedName>
</protein>
<evidence type="ECO:0000313" key="4">
    <source>
        <dbReference type="Proteomes" id="UP001595767"/>
    </source>
</evidence>
<dbReference type="SUPFAM" id="SSF46955">
    <property type="entry name" value="Putative DNA-binding domain"/>
    <property type="match status" value="1"/>
</dbReference>
<dbReference type="InterPro" id="IPR036388">
    <property type="entry name" value="WH-like_DNA-bd_sf"/>
</dbReference>